<dbReference type="EC" id="2.7.7.38" evidence="5"/>
<dbReference type="GO" id="GO:0016020">
    <property type="term" value="C:membrane"/>
    <property type="evidence" value="ECO:0007669"/>
    <property type="project" value="UniProtKB-SubCell"/>
</dbReference>
<evidence type="ECO:0000256" key="4">
    <source>
        <dbReference type="ARBA" id="ARBA00022985"/>
    </source>
</evidence>
<comment type="subcellular location">
    <subcellularLocation>
        <location evidence="5">Cytoplasm</location>
    </subcellularLocation>
    <subcellularLocation>
        <location evidence="1">Membrane</location>
    </subcellularLocation>
</comment>
<dbReference type="NCBIfam" id="TIGR00466">
    <property type="entry name" value="kdsB"/>
    <property type="match status" value="1"/>
</dbReference>
<dbReference type="FunFam" id="3.90.550.10:FF:000011">
    <property type="entry name" value="3-deoxy-manno-octulosonate cytidylyltransferase"/>
    <property type="match status" value="1"/>
</dbReference>
<dbReference type="CDD" id="cd02517">
    <property type="entry name" value="CMP-KDO-Synthetase"/>
    <property type="match status" value="1"/>
</dbReference>
<proteinExistence type="inferred from homology"/>
<dbReference type="NCBIfam" id="NF003952">
    <property type="entry name" value="PRK05450.1-5"/>
    <property type="match status" value="1"/>
</dbReference>
<dbReference type="UniPathway" id="UPA00358">
    <property type="reaction ID" value="UER00476"/>
</dbReference>
<gene>
    <name evidence="5 6" type="primary">kdsB</name>
    <name evidence="6" type="ORF">C5Y98_02770</name>
</gene>
<dbReference type="InterPro" id="IPR004528">
    <property type="entry name" value="KdsB"/>
</dbReference>
<dbReference type="Pfam" id="PF02348">
    <property type="entry name" value="CTP_transf_3"/>
    <property type="match status" value="1"/>
</dbReference>
<dbReference type="PANTHER" id="PTHR42866:SF2">
    <property type="entry name" value="3-DEOXY-MANNO-OCTULOSONATE CYTIDYLYLTRANSFERASE, MITOCHONDRIAL"/>
    <property type="match status" value="1"/>
</dbReference>
<sequence>MKPALALSLSSLVVIPARLHSSRLPQKLLLAETGKPLIQHTYEAACLARGTDGVIVATDHDSICQAVQSFGGEAVMTSESCASGTDRVAEVARSRPEVDIFINVQGDEPEISAEAIETVRRLLEANPDVSMATLATPIRWLEKLRDPACVKVAFSENGRALYFSRSPIPHVRDGFEEQLDADPPVFFQHLGIYAYRRDFLLQLATAPPSPLEQLEKLEQLRVLEMGQTILVGTIAEPSIGIDTPSDYATFVRKMRNC</sequence>
<evidence type="ECO:0000256" key="2">
    <source>
        <dbReference type="ARBA" id="ARBA00022679"/>
    </source>
</evidence>
<dbReference type="PANTHER" id="PTHR42866">
    <property type="entry name" value="3-DEOXY-MANNO-OCTULOSONATE CYTIDYLYLTRANSFERASE"/>
    <property type="match status" value="1"/>
</dbReference>
<dbReference type="AlphaFoldDB" id="A0A2S8GC50"/>
<dbReference type="GO" id="GO:0008690">
    <property type="term" value="F:3-deoxy-manno-octulosonate cytidylyltransferase activity"/>
    <property type="evidence" value="ECO:0007669"/>
    <property type="project" value="UniProtKB-UniRule"/>
</dbReference>
<comment type="function">
    <text evidence="5">Activates KDO (a required 8-carbon sugar) for incorporation into bacterial lipopolysaccharide in Gram-negative bacteria.</text>
</comment>
<keyword evidence="2 5" id="KW-0808">Transferase</keyword>
<dbReference type="InterPro" id="IPR029044">
    <property type="entry name" value="Nucleotide-diphossugar_trans"/>
</dbReference>
<dbReference type="Proteomes" id="UP000239388">
    <property type="component" value="Unassembled WGS sequence"/>
</dbReference>
<reference evidence="6 7" key="1">
    <citation type="submission" date="2018-02" db="EMBL/GenBank/DDBJ databases">
        <title>Comparative genomes isolates from brazilian mangrove.</title>
        <authorList>
            <person name="Araujo J.E."/>
            <person name="Taketani R.G."/>
            <person name="Silva M.C.P."/>
            <person name="Loureco M.V."/>
            <person name="Andreote F.D."/>
        </authorList>
    </citation>
    <scope>NUCLEOTIDE SEQUENCE [LARGE SCALE GENOMIC DNA]</scope>
    <source>
        <strain evidence="6 7">NAP PRIS-MGV</strain>
    </source>
</reference>
<keyword evidence="4 5" id="KW-0448">Lipopolysaccharide biosynthesis</keyword>
<name>A0A2S8GC50_9BACT</name>
<organism evidence="6 7">
    <name type="scientific">Blastopirellula marina</name>
    <dbReference type="NCBI Taxonomy" id="124"/>
    <lineage>
        <taxon>Bacteria</taxon>
        <taxon>Pseudomonadati</taxon>
        <taxon>Planctomycetota</taxon>
        <taxon>Planctomycetia</taxon>
        <taxon>Pirellulales</taxon>
        <taxon>Pirellulaceae</taxon>
        <taxon>Blastopirellula</taxon>
    </lineage>
</organism>
<evidence type="ECO:0000256" key="1">
    <source>
        <dbReference type="ARBA" id="ARBA00004370"/>
    </source>
</evidence>
<keyword evidence="3 5" id="KW-0548">Nucleotidyltransferase</keyword>
<accession>A0A2S8GC50</accession>
<dbReference type="EMBL" id="PUIB01000005">
    <property type="protein sequence ID" value="PQO41664.1"/>
    <property type="molecule type" value="Genomic_DNA"/>
</dbReference>
<dbReference type="GO" id="GO:0033468">
    <property type="term" value="P:CMP-keto-3-deoxy-D-manno-octulosonic acid biosynthetic process"/>
    <property type="evidence" value="ECO:0007669"/>
    <property type="project" value="UniProtKB-UniRule"/>
</dbReference>
<evidence type="ECO:0000313" key="6">
    <source>
        <dbReference type="EMBL" id="PQO41664.1"/>
    </source>
</evidence>
<dbReference type="NCBIfam" id="NF003950">
    <property type="entry name" value="PRK05450.1-3"/>
    <property type="match status" value="1"/>
</dbReference>
<comment type="caution">
    <text evidence="6">The sequence shown here is derived from an EMBL/GenBank/DDBJ whole genome shotgun (WGS) entry which is preliminary data.</text>
</comment>
<comment type="catalytic activity">
    <reaction evidence="5">
        <text>3-deoxy-alpha-D-manno-oct-2-ulosonate + CTP = CMP-3-deoxy-beta-D-manno-octulosonate + diphosphate</text>
        <dbReference type="Rhea" id="RHEA:23448"/>
        <dbReference type="ChEBI" id="CHEBI:33019"/>
        <dbReference type="ChEBI" id="CHEBI:37563"/>
        <dbReference type="ChEBI" id="CHEBI:85986"/>
        <dbReference type="ChEBI" id="CHEBI:85987"/>
        <dbReference type="EC" id="2.7.7.38"/>
    </reaction>
</comment>
<dbReference type="InterPro" id="IPR003329">
    <property type="entry name" value="Cytidylyl_trans"/>
</dbReference>
<protein>
    <recommendedName>
        <fullName evidence="5">3-deoxy-manno-octulosonate cytidylyltransferase</fullName>
        <ecNumber evidence="5">2.7.7.38</ecNumber>
    </recommendedName>
    <alternativeName>
        <fullName evidence="5">CMP-2-keto-3-deoxyoctulosonic acid synthase</fullName>
        <shortName evidence="5">CKS</shortName>
        <shortName evidence="5">CMP-KDO synthase</shortName>
    </alternativeName>
</protein>
<evidence type="ECO:0000313" key="7">
    <source>
        <dbReference type="Proteomes" id="UP000239388"/>
    </source>
</evidence>
<dbReference type="SUPFAM" id="SSF53448">
    <property type="entry name" value="Nucleotide-diphospho-sugar transferases"/>
    <property type="match status" value="1"/>
</dbReference>
<keyword evidence="5" id="KW-0963">Cytoplasm</keyword>
<comment type="pathway">
    <text evidence="5">Nucleotide-sugar biosynthesis; CMP-3-deoxy-D-manno-octulosonate biosynthesis; CMP-3-deoxy-D-manno-octulosonate from 3-deoxy-D-manno-octulosonate and CTP: step 1/1.</text>
</comment>
<evidence type="ECO:0000256" key="5">
    <source>
        <dbReference type="HAMAP-Rule" id="MF_00057"/>
    </source>
</evidence>
<dbReference type="Gene3D" id="3.90.550.10">
    <property type="entry name" value="Spore Coat Polysaccharide Biosynthesis Protein SpsA, Chain A"/>
    <property type="match status" value="1"/>
</dbReference>
<dbReference type="OrthoDB" id="9815559at2"/>
<dbReference type="GO" id="GO:0009103">
    <property type="term" value="P:lipopolysaccharide biosynthetic process"/>
    <property type="evidence" value="ECO:0007669"/>
    <property type="project" value="UniProtKB-UniRule"/>
</dbReference>
<comment type="similarity">
    <text evidence="5">Belongs to the KdsB family.</text>
</comment>
<dbReference type="NCBIfam" id="NF009905">
    <property type="entry name" value="PRK13368.1"/>
    <property type="match status" value="1"/>
</dbReference>
<dbReference type="GO" id="GO:0005829">
    <property type="term" value="C:cytosol"/>
    <property type="evidence" value="ECO:0007669"/>
    <property type="project" value="TreeGrafter"/>
</dbReference>
<dbReference type="HAMAP" id="MF_00057">
    <property type="entry name" value="KdsB"/>
    <property type="match status" value="1"/>
</dbReference>
<dbReference type="RefSeq" id="WP_105351399.1">
    <property type="nucleotide sequence ID" value="NZ_PUIB01000005.1"/>
</dbReference>
<evidence type="ECO:0000256" key="3">
    <source>
        <dbReference type="ARBA" id="ARBA00022695"/>
    </source>
</evidence>